<dbReference type="Gene3D" id="3.80.30.10">
    <property type="entry name" value="pyruvate-formate lyase- activating enzyme"/>
    <property type="match status" value="1"/>
</dbReference>
<feature type="non-terminal residue" evidence="1">
    <location>
        <position position="1"/>
    </location>
</feature>
<evidence type="ECO:0000313" key="1">
    <source>
        <dbReference type="EMBL" id="GAG07521.1"/>
    </source>
</evidence>
<protein>
    <submittedName>
        <fullName evidence="1">Uncharacterized protein</fullName>
    </submittedName>
</protein>
<accession>X0W4A1</accession>
<dbReference type="AlphaFoldDB" id="X0W4A1"/>
<gene>
    <name evidence="1" type="ORF">S01H1_32986</name>
</gene>
<name>X0W4A1_9ZZZZ</name>
<reference evidence="1" key="1">
    <citation type="journal article" date="2014" name="Front. Microbiol.">
        <title>High frequency of phylogenetically diverse reductive dehalogenase-homologous genes in deep subseafloor sedimentary metagenomes.</title>
        <authorList>
            <person name="Kawai M."/>
            <person name="Futagami T."/>
            <person name="Toyoda A."/>
            <person name="Takaki Y."/>
            <person name="Nishi S."/>
            <person name="Hori S."/>
            <person name="Arai W."/>
            <person name="Tsubouchi T."/>
            <person name="Morono Y."/>
            <person name="Uchiyama I."/>
            <person name="Ito T."/>
            <person name="Fujiyama A."/>
            <person name="Inagaki F."/>
            <person name="Takami H."/>
        </authorList>
    </citation>
    <scope>NUCLEOTIDE SEQUENCE</scope>
    <source>
        <strain evidence="1">Expedition CK06-06</strain>
    </source>
</reference>
<proteinExistence type="predicted"/>
<comment type="caution">
    <text evidence="1">The sequence shown here is derived from an EMBL/GenBank/DDBJ whole genome shotgun (WGS) entry which is preliminary data.</text>
</comment>
<dbReference type="EMBL" id="BARS01020458">
    <property type="protein sequence ID" value="GAG07521.1"/>
    <property type="molecule type" value="Genomic_DNA"/>
</dbReference>
<organism evidence="1">
    <name type="scientific">marine sediment metagenome</name>
    <dbReference type="NCBI Taxonomy" id="412755"/>
    <lineage>
        <taxon>unclassified sequences</taxon>
        <taxon>metagenomes</taxon>
        <taxon>ecological metagenomes</taxon>
    </lineage>
</organism>
<sequence length="87" mass="9665">IKMRIRIPVIPGRNNTVKNMEETGKFIESLGDVVQGIDLLPYHPYAGSKYRIFGLPYPFAEGEGLPDQDVQPFINVLIDYADVTVGG</sequence>